<keyword evidence="15" id="KW-1185">Reference proteome</keyword>
<dbReference type="AlphaFoldDB" id="A0A1R1QR58"/>
<evidence type="ECO:0000256" key="9">
    <source>
        <dbReference type="ARBA" id="ARBA00023235"/>
    </source>
</evidence>
<reference evidence="14 15" key="1">
    <citation type="submission" date="2017-01" db="EMBL/GenBank/DDBJ databases">
        <title>Bacillus phylogenomics.</title>
        <authorList>
            <person name="Dunlap C."/>
        </authorList>
    </citation>
    <scope>NUCLEOTIDE SEQUENCE [LARGE SCALE GENOMIC DNA]</scope>
    <source>
        <strain evidence="14 15">NRRL B-41282</strain>
    </source>
</reference>
<comment type="pathway">
    <text evidence="3">Carbohydrate metabolism; galactose metabolism.</text>
</comment>
<protein>
    <recommendedName>
        <fullName evidence="6">UDP-glucose 4-epimerase</fullName>
        <ecNumber evidence="5">5.1.3.2</ecNumber>
    </recommendedName>
    <alternativeName>
        <fullName evidence="12">Galactowaldenase</fullName>
    </alternativeName>
    <alternativeName>
        <fullName evidence="11">UDP-galactose 4-epimerase</fullName>
    </alternativeName>
</protein>
<organism evidence="14 15">
    <name type="scientific">Bacillus swezeyi</name>
    <dbReference type="NCBI Taxonomy" id="1925020"/>
    <lineage>
        <taxon>Bacteria</taxon>
        <taxon>Bacillati</taxon>
        <taxon>Bacillota</taxon>
        <taxon>Bacilli</taxon>
        <taxon>Bacillales</taxon>
        <taxon>Bacillaceae</taxon>
        <taxon>Bacillus</taxon>
    </lineage>
</organism>
<evidence type="ECO:0000256" key="8">
    <source>
        <dbReference type="ARBA" id="ARBA00023144"/>
    </source>
</evidence>
<dbReference type="GO" id="GO:0033499">
    <property type="term" value="P:galactose catabolic process via UDP-galactose, Leloir pathway"/>
    <property type="evidence" value="ECO:0007669"/>
    <property type="project" value="TreeGrafter"/>
</dbReference>
<keyword evidence="7" id="KW-0520">NAD</keyword>
<evidence type="ECO:0000256" key="7">
    <source>
        <dbReference type="ARBA" id="ARBA00023027"/>
    </source>
</evidence>
<accession>A0A1R1QR58</accession>
<dbReference type="PANTHER" id="PTHR43725:SF53">
    <property type="entry name" value="UDP-ARABINOSE 4-EPIMERASE 1"/>
    <property type="match status" value="1"/>
</dbReference>
<evidence type="ECO:0000313" key="15">
    <source>
        <dbReference type="Proteomes" id="UP000187367"/>
    </source>
</evidence>
<evidence type="ECO:0000256" key="1">
    <source>
        <dbReference type="ARBA" id="ARBA00000083"/>
    </source>
</evidence>
<evidence type="ECO:0000259" key="13">
    <source>
        <dbReference type="Pfam" id="PF01370"/>
    </source>
</evidence>
<name>A0A1R1QR58_9BACI</name>
<dbReference type="OrthoDB" id="9803061at2"/>
<evidence type="ECO:0000256" key="2">
    <source>
        <dbReference type="ARBA" id="ARBA00001911"/>
    </source>
</evidence>
<comment type="caution">
    <text evidence="14">The sequence shown here is derived from an EMBL/GenBank/DDBJ whole genome shotgun (WGS) entry which is preliminary data.</text>
</comment>
<dbReference type="Proteomes" id="UP000187367">
    <property type="component" value="Unassembled WGS sequence"/>
</dbReference>
<dbReference type="InterPro" id="IPR036291">
    <property type="entry name" value="NAD(P)-bd_dom_sf"/>
</dbReference>
<gene>
    <name evidence="14" type="ORF">BW143_08075</name>
</gene>
<proteinExistence type="inferred from homology"/>
<sequence>MSILVVGGAGYIGSHAVYTLIEKNEKAVVVDSLATGHAEAVHPEAVFYKGDIRDRHFLRQVFENEDIETVMHFAASPISTQSNRVFSSFNENIAGMETLLDVMKEFAVKQIVFASSATVYGSTKDVPITEESKPQPVHPHGKVKWLMENMLMEAEKAYGLNYVILRSFNVGGAHPSAAIGEDRTDDSHLISNVLCASIGQNSFGTKHDRTAGTPGIRDYVHVQDLAEAHVLAINHLRQGKGSRTFNLGYGEGYSAEQVIQAAQYVTGIGLIPVTPSADSTDAPDALIASSSRARKELGWTPKHNSLIAIIRDAWNWHSANPYGYSQHKVRQG</sequence>
<keyword evidence="8" id="KW-0299">Galactose metabolism</keyword>
<evidence type="ECO:0000256" key="6">
    <source>
        <dbReference type="ARBA" id="ARBA00018569"/>
    </source>
</evidence>
<comment type="similarity">
    <text evidence="4">Belongs to the NAD(P)-dependent epimerase/dehydratase family.</text>
</comment>
<dbReference type="EC" id="5.1.3.2" evidence="5"/>
<evidence type="ECO:0000256" key="11">
    <source>
        <dbReference type="ARBA" id="ARBA00031367"/>
    </source>
</evidence>
<dbReference type="RefSeq" id="WP_076759843.1">
    <property type="nucleotide sequence ID" value="NZ_JARMMK010000003.1"/>
</dbReference>
<accession>A0A1R1S1M9</accession>
<dbReference type="GO" id="GO:0003978">
    <property type="term" value="F:UDP-glucose 4-epimerase activity"/>
    <property type="evidence" value="ECO:0007669"/>
    <property type="project" value="UniProtKB-EC"/>
</dbReference>
<dbReference type="InterPro" id="IPR001509">
    <property type="entry name" value="Epimerase_deHydtase"/>
</dbReference>
<comment type="cofactor">
    <cofactor evidence="2">
        <name>NAD(+)</name>
        <dbReference type="ChEBI" id="CHEBI:57540"/>
    </cofactor>
</comment>
<comment type="catalytic activity">
    <reaction evidence="1">
        <text>UDP-alpha-D-glucose = UDP-alpha-D-galactose</text>
        <dbReference type="Rhea" id="RHEA:22168"/>
        <dbReference type="ChEBI" id="CHEBI:58885"/>
        <dbReference type="ChEBI" id="CHEBI:66914"/>
        <dbReference type="EC" id="5.1.3.2"/>
    </reaction>
</comment>
<dbReference type="InterPro" id="IPR005886">
    <property type="entry name" value="UDP_G4E"/>
</dbReference>
<dbReference type="Gene3D" id="3.40.50.720">
    <property type="entry name" value="NAD(P)-binding Rossmann-like Domain"/>
    <property type="match status" value="1"/>
</dbReference>
<feature type="domain" description="NAD-dependent epimerase/dehydratase" evidence="13">
    <location>
        <begin position="3"/>
        <end position="248"/>
    </location>
</feature>
<evidence type="ECO:0000313" key="14">
    <source>
        <dbReference type="EMBL" id="OMI07133.1"/>
    </source>
</evidence>
<dbReference type="EMBL" id="MTJL01000011">
    <property type="protein sequence ID" value="OMI07133.1"/>
    <property type="molecule type" value="Genomic_DNA"/>
</dbReference>
<dbReference type="NCBIfam" id="TIGR01179">
    <property type="entry name" value="galE"/>
    <property type="match status" value="1"/>
</dbReference>
<keyword evidence="9" id="KW-0413">Isomerase</keyword>
<evidence type="ECO:0000256" key="3">
    <source>
        <dbReference type="ARBA" id="ARBA00004947"/>
    </source>
</evidence>
<dbReference type="SUPFAM" id="SSF51735">
    <property type="entry name" value="NAD(P)-binding Rossmann-fold domains"/>
    <property type="match status" value="1"/>
</dbReference>
<evidence type="ECO:0000256" key="4">
    <source>
        <dbReference type="ARBA" id="ARBA00007637"/>
    </source>
</evidence>
<keyword evidence="10" id="KW-0119">Carbohydrate metabolism</keyword>
<evidence type="ECO:0000256" key="12">
    <source>
        <dbReference type="ARBA" id="ARBA00033067"/>
    </source>
</evidence>
<dbReference type="UniPathway" id="UPA00214"/>
<dbReference type="PANTHER" id="PTHR43725">
    <property type="entry name" value="UDP-GLUCOSE 4-EPIMERASE"/>
    <property type="match status" value="1"/>
</dbReference>
<dbReference type="Pfam" id="PF01370">
    <property type="entry name" value="Epimerase"/>
    <property type="match status" value="1"/>
</dbReference>
<evidence type="ECO:0000256" key="10">
    <source>
        <dbReference type="ARBA" id="ARBA00023277"/>
    </source>
</evidence>
<dbReference type="Gene3D" id="3.90.25.10">
    <property type="entry name" value="UDP-galactose 4-epimerase, domain 1"/>
    <property type="match status" value="1"/>
</dbReference>
<evidence type="ECO:0000256" key="5">
    <source>
        <dbReference type="ARBA" id="ARBA00013189"/>
    </source>
</evidence>